<keyword evidence="9" id="KW-0472">Membrane</keyword>
<comment type="catalytic activity">
    <reaction evidence="8">
        <text>L-seryl-[protein] + ATP = O-phospho-L-seryl-[protein] + ADP + H(+)</text>
        <dbReference type="Rhea" id="RHEA:17989"/>
        <dbReference type="Rhea" id="RHEA-COMP:9863"/>
        <dbReference type="Rhea" id="RHEA-COMP:11604"/>
        <dbReference type="ChEBI" id="CHEBI:15378"/>
        <dbReference type="ChEBI" id="CHEBI:29999"/>
        <dbReference type="ChEBI" id="CHEBI:30616"/>
        <dbReference type="ChEBI" id="CHEBI:83421"/>
        <dbReference type="ChEBI" id="CHEBI:456216"/>
        <dbReference type="EC" id="2.7.11.1"/>
    </reaction>
</comment>
<dbReference type="PROSITE" id="PS50011">
    <property type="entry name" value="PROTEIN_KINASE_DOM"/>
    <property type="match status" value="1"/>
</dbReference>
<protein>
    <recommendedName>
        <fullName evidence="1">non-specific serine/threonine protein kinase</fullName>
        <ecNumber evidence="1">2.7.11.1</ecNumber>
    </recommendedName>
</protein>
<dbReference type="GO" id="GO:0045717">
    <property type="term" value="P:negative regulation of fatty acid biosynthetic process"/>
    <property type="evidence" value="ECO:0007669"/>
    <property type="project" value="UniProtKB-ARBA"/>
</dbReference>
<reference evidence="12 13" key="1">
    <citation type="submission" date="2019-09" db="EMBL/GenBank/DDBJ databases">
        <title>Phylogeny of genus Pseudoclavibacter and closely related genus.</title>
        <authorList>
            <person name="Li Y."/>
        </authorList>
    </citation>
    <scope>NUCLEOTIDE SEQUENCE [LARGE SCALE GENOMIC DNA]</scope>
    <source>
        <strain evidence="12 13">DSM 23821</strain>
    </source>
</reference>
<dbReference type="EMBL" id="WBJZ01000004">
    <property type="protein sequence ID" value="KAB1660096.1"/>
    <property type="molecule type" value="Genomic_DNA"/>
</dbReference>
<dbReference type="InterPro" id="IPR005543">
    <property type="entry name" value="PASTA_dom"/>
</dbReference>
<comment type="caution">
    <text evidence="12">The sequence shown here is derived from an EMBL/GenBank/DDBJ whole genome shotgun (WGS) entry which is preliminary data.</text>
</comment>
<dbReference type="Gene3D" id="1.10.510.10">
    <property type="entry name" value="Transferase(Phosphotransferase) domain 1"/>
    <property type="match status" value="1"/>
</dbReference>
<dbReference type="EC" id="2.7.11.1" evidence="1"/>
<dbReference type="CDD" id="cd06577">
    <property type="entry name" value="PASTA_pknB"/>
    <property type="match status" value="4"/>
</dbReference>
<keyword evidence="2" id="KW-0723">Serine/threonine-protein kinase</keyword>
<dbReference type="InterPro" id="IPR011009">
    <property type="entry name" value="Kinase-like_dom_sf"/>
</dbReference>
<comment type="catalytic activity">
    <reaction evidence="7">
        <text>L-threonyl-[protein] + ATP = O-phospho-L-threonyl-[protein] + ADP + H(+)</text>
        <dbReference type="Rhea" id="RHEA:46608"/>
        <dbReference type="Rhea" id="RHEA-COMP:11060"/>
        <dbReference type="Rhea" id="RHEA-COMP:11605"/>
        <dbReference type="ChEBI" id="CHEBI:15378"/>
        <dbReference type="ChEBI" id="CHEBI:30013"/>
        <dbReference type="ChEBI" id="CHEBI:30616"/>
        <dbReference type="ChEBI" id="CHEBI:61977"/>
        <dbReference type="ChEBI" id="CHEBI:456216"/>
        <dbReference type="EC" id="2.7.11.1"/>
    </reaction>
</comment>
<dbReference type="Gene3D" id="3.30.10.20">
    <property type="match status" value="4"/>
</dbReference>
<dbReference type="PROSITE" id="PS00108">
    <property type="entry name" value="PROTEIN_KINASE_ST"/>
    <property type="match status" value="1"/>
</dbReference>
<organism evidence="12 13">
    <name type="scientific">Pseudoclavibacter chungangensis</name>
    <dbReference type="NCBI Taxonomy" id="587635"/>
    <lineage>
        <taxon>Bacteria</taxon>
        <taxon>Bacillati</taxon>
        <taxon>Actinomycetota</taxon>
        <taxon>Actinomycetes</taxon>
        <taxon>Micrococcales</taxon>
        <taxon>Microbacteriaceae</taxon>
        <taxon>Pseudoclavibacter</taxon>
    </lineage>
</organism>
<evidence type="ECO:0000256" key="6">
    <source>
        <dbReference type="ARBA" id="ARBA00022840"/>
    </source>
</evidence>
<evidence type="ECO:0000256" key="7">
    <source>
        <dbReference type="ARBA" id="ARBA00047899"/>
    </source>
</evidence>
<dbReference type="NCBIfam" id="NF033483">
    <property type="entry name" value="PknB_PASTA_kin"/>
    <property type="match status" value="1"/>
</dbReference>
<keyword evidence="9" id="KW-0812">Transmembrane</keyword>
<dbReference type="GO" id="GO:0005524">
    <property type="term" value="F:ATP binding"/>
    <property type="evidence" value="ECO:0007669"/>
    <property type="project" value="UniProtKB-KW"/>
</dbReference>
<evidence type="ECO:0000256" key="9">
    <source>
        <dbReference type="SAM" id="Phobius"/>
    </source>
</evidence>
<proteinExistence type="predicted"/>
<dbReference type="FunFam" id="3.30.200.20:FF:000035">
    <property type="entry name" value="Serine/threonine protein kinase Stk1"/>
    <property type="match status" value="1"/>
</dbReference>
<dbReference type="Gene3D" id="3.30.200.20">
    <property type="entry name" value="Phosphorylase Kinase, domain 1"/>
    <property type="match status" value="1"/>
</dbReference>
<keyword evidence="3" id="KW-0808">Transferase</keyword>
<keyword evidence="9" id="KW-1133">Transmembrane helix</keyword>
<dbReference type="GO" id="GO:0004674">
    <property type="term" value="F:protein serine/threonine kinase activity"/>
    <property type="evidence" value="ECO:0007669"/>
    <property type="project" value="UniProtKB-KW"/>
</dbReference>
<dbReference type="Pfam" id="PF00069">
    <property type="entry name" value="Pkinase"/>
    <property type="match status" value="1"/>
</dbReference>
<keyword evidence="4" id="KW-0547">Nucleotide-binding</keyword>
<accession>A0A7J5BZY8</accession>
<dbReference type="OrthoDB" id="9762169at2"/>
<dbReference type="PANTHER" id="PTHR43289">
    <property type="entry name" value="MITOGEN-ACTIVATED PROTEIN KINASE KINASE KINASE 20-RELATED"/>
    <property type="match status" value="1"/>
</dbReference>
<dbReference type="SMART" id="SM00740">
    <property type="entry name" value="PASTA"/>
    <property type="match status" value="3"/>
</dbReference>
<dbReference type="PANTHER" id="PTHR43289:SF34">
    <property type="entry name" value="SERINE_THREONINE-PROTEIN KINASE YBDM-RELATED"/>
    <property type="match status" value="1"/>
</dbReference>
<dbReference type="PROSITE" id="PS51178">
    <property type="entry name" value="PASTA"/>
    <property type="match status" value="3"/>
</dbReference>
<name>A0A7J5BZY8_9MICO</name>
<dbReference type="CDD" id="cd14014">
    <property type="entry name" value="STKc_PknB_like"/>
    <property type="match status" value="1"/>
</dbReference>
<dbReference type="Proteomes" id="UP000467240">
    <property type="component" value="Unassembled WGS sequence"/>
</dbReference>
<evidence type="ECO:0000256" key="2">
    <source>
        <dbReference type="ARBA" id="ARBA00022527"/>
    </source>
</evidence>
<keyword evidence="13" id="KW-1185">Reference proteome</keyword>
<feature type="domain" description="PASTA" evidence="11">
    <location>
        <begin position="397"/>
        <end position="465"/>
    </location>
</feature>
<evidence type="ECO:0000256" key="3">
    <source>
        <dbReference type="ARBA" id="ARBA00022679"/>
    </source>
</evidence>
<feature type="transmembrane region" description="Helical" evidence="9">
    <location>
        <begin position="374"/>
        <end position="395"/>
    </location>
</feature>
<evidence type="ECO:0000259" key="10">
    <source>
        <dbReference type="PROSITE" id="PS50011"/>
    </source>
</evidence>
<gene>
    <name evidence="12" type="primary">pknB</name>
    <name evidence="12" type="ORF">F8O01_03990</name>
</gene>
<feature type="domain" description="Protein kinase" evidence="10">
    <location>
        <begin position="18"/>
        <end position="273"/>
    </location>
</feature>
<feature type="domain" description="PASTA" evidence="11">
    <location>
        <begin position="536"/>
        <end position="602"/>
    </location>
</feature>
<dbReference type="FunFam" id="1.10.510.10:FF:000021">
    <property type="entry name" value="Serine/threonine protein kinase"/>
    <property type="match status" value="1"/>
</dbReference>
<dbReference type="InterPro" id="IPR000719">
    <property type="entry name" value="Prot_kinase_dom"/>
</dbReference>
<evidence type="ECO:0000313" key="12">
    <source>
        <dbReference type="EMBL" id="KAB1660096.1"/>
    </source>
</evidence>
<dbReference type="SUPFAM" id="SSF56112">
    <property type="entry name" value="Protein kinase-like (PK-like)"/>
    <property type="match status" value="1"/>
</dbReference>
<keyword evidence="5 12" id="KW-0418">Kinase</keyword>
<evidence type="ECO:0000313" key="13">
    <source>
        <dbReference type="Proteomes" id="UP000467240"/>
    </source>
</evidence>
<dbReference type="SMART" id="SM00220">
    <property type="entry name" value="S_TKc"/>
    <property type="match status" value="1"/>
</dbReference>
<sequence length="673" mass="71142">MSPANPDDMIGRLIDGRYQVRSMIARGGMATVYVATDLRLERRVAIKIMHDHLAADDSFRARFIREARAAAKLQHPNVVNVYDQGDDHTFAYMVMEYIPGITLRDLLHDHHRLTAEQTTDVMDAVLSGLQAAHRIGIVHRDLKPENVLLADDGRIKLSDFGLARAASANTASGQVLLGTIAYLSPELVTKGTADIRSDIYSLGIMMYEMLTGEQPYRGDQPVNIAYRHANEDVPPPSDVCADVPPELDDIVAWATERDPENRPADAGALLAALRQAESDMNGGGQRATQVVPTAGIAHSDEWDDGEPTDPTALAVAIPPGSLDRAPAYAQDEAPTTVAPLVRTGTLVADEPDLDALPATGELASQAPRRRRRGIAIAIVVALVTVLAAGTGWWFFTGPGSYAALPEVVGQQQSDAEQAIVDAGFVVGNVTASPSLEVPEGQVMEMDPSAGQRVAPETPVNLTVSSGPEILPVPDDIVGLTEAQAKFSIEQARFTYDPATTIKEFSDQPVGTVLAATDAAGGPLPDEMPEQQPIRLVVSAGAIPNVTGVTTQDATSKLNAVGLNATVASEQFSSTVPAGVVLEQQTTTDPVRPGDTINLVVSKGKDLVEVPNVVGKSASEAKAALEAAGFAVTMSQVPSGTVMPGNVLNSLRIKTTNPAAGTQAERGSTVDIKW</sequence>
<feature type="domain" description="PASTA" evidence="11">
    <location>
        <begin position="603"/>
        <end position="673"/>
    </location>
</feature>
<evidence type="ECO:0000256" key="1">
    <source>
        <dbReference type="ARBA" id="ARBA00012513"/>
    </source>
</evidence>
<evidence type="ECO:0000256" key="8">
    <source>
        <dbReference type="ARBA" id="ARBA00048679"/>
    </source>
</evidence>
<dbReference type="Pfam" id="PF03793">
    <property type="entry name" value="PASTA"/>
    <property type="match status" value="3"/>
</dbReference>
<dbReference type="InterPro" id="IPR008271">
    <property type="entry name" value="Ser/Thr_kinase_AS"/>
</dbReference>
<evidence type="ECO:0000256" key="4">
    <source>
        <dbReference type="ARBA" id="ARBA00022741"/>
    </source>
</evidence>
<dbReference type="AlphaFoldDB" id="A0A7J5BZY8"/>
<keyword evidence="6" id="KW-0067">ATP-binding</keyword>
<evidence type="ECO:0000256" key="5">
    <source>
        <dbReference type="ARBA" id="ARBA00022777"/>
    </source>
</evidence>
<evidence type="ECO:0000259" key="11">
    <source>
        <dbReference type="PROSITE" id="PS51178"/>
    </source>
</evidence>